<gene>
    <name evidence="2" type="ORF">L227DRAFT_439571</name>
</gene>
<evidence type="ECO:0000256" key="1">
    <source>
        <dbReference type="SAM" id="MobiDB-lite"/>
    </source>
</evidence>
<dbReference type="Proteomes" id="UP000313359">
    <property type="component" value="Unassembled WGS sequence"/>
</dbReference>
<sequence length="108" mass="11786">MLDTSPTSASPGSSHSSPFSLSPRSLCSLVFIGWSLQFSLLFSDGSLFKGSTLSSVYPGAIYVIDQAGRATVSSSFLLDHHLPRMPSPIEACFKYHVHRVLIRPERSE</sequence>
<reference evidence="2" key="1">
    <citation type="journal article" date="2018" name="Genome Biol. Evol.">
        <title>Genomics and development of Lentinus tigrinus, a white-rot wood-decaying mushroom with dimorphic fruiting bodies.</title>
        <authorList>
            <person name="Wu B."/>
            <person name="Xu Z."/>
            <person name="Knudson A."/>
            <person name="Carlson A."/>
            <person name="Chen N."/>
            <person name="Kovaka S."/>
            <person name="LaButti K."/>
            <person name="Lipzen A."/>
            <person name="Pennachio C."/>
            <person name="Riley R."/>
            <person name="Schakwitz W."/>
            <person name="Umezawa K."/>
            <person name="Ohm R.A."/>
            <person name="Grigoriev I.V."/>
            <person name="Nagy L.G."/>
            <person name="Gibbons J."/>
            <person name="Hibbett D."/>
        </authorList>
    </citation>
    <scope>NUCLEOTIDE SEQUENCE [LARGE SCALE GENOMIC DNA]</scope>
    <source>
        <strain evidence="2">ALCF2SS1-6</strain>
    </source>
</reference>
<keyword evidence="3" id="KW-1185">Reference proteome</keyword>
<organism evidence="2 3">
    <name type="scientific">Lentinus tigrinus ALCF2SS1-6</name>
    <dbReference type="NCBI Taxonomy" id="1328759"/>
    <lineage>
        <taxon>Eukaryota</taxon>
        <taxon>Fungi</taxon>
        <taxon>Dikarya</taxon>
        <taxon>Basidiomycota</taxon>
        <taxon>Agaricomycotina</taxon>
        <taxon>Agaricomycetes</taxon>
        <taxon>Polyporales</taxon>
        <taxon>Polyporaceae</taxon>
        <taxon>Lentinus</taxon>
    </lineage>
</organism>
<proteinExistence type="predicted"/>
<evidence type="ECO:0000313" key="2">
    <source>
        <dbReference type="EMBL" id="RPD52809.1"/>
    </source>
</evidence>
<name>A0A5C2RPG7_9APHY</name>
<accession>A0A5C2RPG7</accession>
<evidence type="ECO:0000313" key="3">
    <source>
        <dbReference type="Proteomes" id="UP000313359"/>
    </source>
</evidence>
<dbReference type="AlphaFoldDB" id="A0A5C2RPG7"/>
<feature type="region of interest" description="Disordered" evidence="1">
    <location>
        <begin position="1"/>
        <end position="22"/>
    </location>
</feature>
<dbReference type="EMBL" id="ML122339">
    <property type="protein sequence ID" value="RPD52809.1"/>
    <property type="molecule type" value="Genomic_DNA"/>
</dbReference>
<protein>
    <submittedName>
        <fullName evidence="2">Uncharacterized protein</fullName>
    </submittedName>
</protein>